<gene>
    <name evidence="1" type="ORF">E2562_011084</name>
</gene>
<accession>A0A6G1EWI9</accession>
<protein>
    <submittedName>
        <fullName evidence="1">Uncharacterized protein</fullName>
    </submittedName>
</protein>
<sequence length="147" mass="16266">MANVALHDLFEPPRNEELLPPVTSDDAGVDEGALERTVMRALFKPATLTILPMSVFPLQLAYTKEQVLQLDTRESTVRRSPRLAKKITPSVMTTMKAYLNPCRRQGLVPKGGVLTDQALEEYKAMFSSPLPPEAIEALTLLFGLNNT</sequence>
<reference evidence="1 2" key="1">
    <citation type="submission" date="2019-11" db="EMBL/GenBank/DDBJ databases">
        <title>Whole genome sequence of Oryza granulata.</title>
        <authorList>
            <person name="Li W."/>
        </authorList>
    </citation>
    <scope>NUCLEOTIDE SEQUENCE [LARGE SCALE GENOMIC DNA]</scope>
    <source>
        <strain evidence="2">cv. Menghai</strain>
        <tissue evidence="1">Leaf</tissue>
    </source>
</reference>
<organism evidence="1 2">
    <name type="scientific">Oryza meyeriana var. granulata</name>
    <dbReference type="NCBI Taxonomy" id="110450"/>
    <lineage>
        <taxon>Eukaryota</taxon>
        <taxon>Viridiplantae</taxon>
        <taxon>Streptophyta</taxon>
        <taxon>Embryophyta</taxon>
        <taxon>Tracheophyta</taxon>
        <taxon>Spermatophyta</taxon>
        <taxon>Magnoliopsida</taxon>
        <taxon>Liliopsida</taxon>
        <taxon>Poales</taxon>
        <taxon>Poaceae</taxon>
        <taxon>BOP clade</taxon>
        <taxon>Oryzoideae</taxon>
        <taxon>Oryzeae</taxon>
        <taxon>Oryzinae</taxon>
        <taxon>Oryza</taxon>
        <taxon>Oryza meyeriana</taxon>
    </lineage>
</organism>
<evidence type="ECO:0000313" key="2">
    <source>
        <dbReference type="Proteomes" id="UP000479710"/>
    </source>
</evidence>
<dbReference type="Proteomes" id="UP000479710">
    <property type="component" value="Unassembled WGS sequence"/>
</dbReference>
<comment type="caution">
    <text evidence="1">The sequence shown here is derived from an EMBL/GenBank/DDBJ whole genome shotgun (WGS) entry which is preliminary data.</text>
</comment>
<dbReference type="OrthoDB" id="719996at2759"/>
<proteinExistence type="predicted"/>
<name>A0A6G1EWI9_9ORYZ</name>
<evidence type="ECO:0000313" key="1">
    <source>
        <dbReference type="EMBL" id="KAF0928996.1"/>
    </source>
</evidence>
<dbReference type="EMBL" id="SPHZ02000002">
    <property type="protein sequence ID" value="KAF0928996.1"/>
    <property type="molecule type" value="Genomic_DNA"/>
</dbReference>
<dbReference type="AlphaFoldDB" id="A0A6G1EWI9"/>
<keyword evidence="2" id="KW-1185">Reference proteome</keyword>